<dbReference type="Pfam" id="PF05940">
    <property type="entry name" value="NnrS"/>
    <property type="match status" value="1"/>
</dbReference>
<organism evidence="3 4">
    <name type="scientific">Shewanella salipaludis</name>
    <dbReference type="NCBI Taxonomy" id="2723052"/>
    <lineage>
        <taxon>Bacteria</taxon>
        <taxon>Pseudomonadati</taxon>
        <taxon>Pseudomonadota</taxon>
        <taxon>Gammaproteobacteria</taxon>
        <taxon>Alteromonadales</taxon>
        <taxon>Shewanellaceae</taxon>
        <taxon>Shewanella</taxon>
    </lineage>
</organism>
<dbReference type="InterPro" id="IPR010266">
    <property type="entry name" value="NnrS"/>
</dbReference>
<feature type="transmembrane region" description="Helical" evidence="2">
    <location>
        <begin position="190"/>
        <end position="209"/>
    </location>
</feature>
<keyword evidence="4" id="KW-1185">Reference proteome</keyword>
<keyword evidence="2" id="KW-1133">Transmembrane helix</keyword>
<feature type="transmembrane region" description="Helical" evidence="2">
    <location>
        <begin position="158"/>
        <end position="178"/>
    </location>
</feature>
<feature type="transmembrane region" description="Helical" evidence="2">
    <location>
        <begin position="221"/>
        <end position="242"/>
    </location>
</feature>
<keyword evidence="2" id="KW-0812">Transmembrane</keyword>
<dbReference type="Proteomes" id="UP000737113">
    <property type="component" value="Unassembled WGS sequence"/>
</dbReference>
<feature type="transmembrane region" description="Helical" evidence="2">
    <location>
        <begin position="103"/>
        <end position="122"/>
    </location>
</feature>
<keyword evidence="2" id="KW-0472">Membrane</keyword>
<dbReference type="EMBL" id="JAAXYH010000010">
    <property type="protein sequence ID" value="NMH66247.1"/>
    <property type="molecule type" value="Genomic_DNA"/>
</dbReference>
<name>A0A972JM86_9GAMM</name>
<feature type="transmembrane region" description="Helical" evidence="2">
    <location>
        <begin position="316"/>
        <end position="338"/>
    </location>
</feature>
<feature type="transmembrane region" description="Helical" evidence="2">
    <location>
        <begin position="134"/>
        <end position="152"/>
    </location>
</feature>
<dbReference type="AlphaFoldDB" id="A0A972JM86"/>
<feature type="transmembrane region" description="Helical" evidence="2">
    <location>
        <begin position="381"/>
        <end position="401"/>
    </location>
</feature>
<proteinExistence type="predicted"/>
<feature type="transmembrane region" description="Helical" evidence="2">
    <location>
        <begin position="350"/>
        <end position="369"/>
    </location>
</feature>
<feature type="transmembrane region" description="Helical" evidence="2">
    <location>
        <begin position="407"/>
        <end position="427"/>
    </location>
</feature>
<gene>
    <name evidence="3" type="ORF">HC757_13865</name>
</gene>
<feature type="transmembrane region" description="Helical" evidence="2">
    <location>
        <begin position="263"/>
        <end position="281"/>
    </location>
</feature>
<sequence>MSKSLLKINEPESKRREAKPGTRQILSSTGELEAKTGGTGAKASGYALLRGLSKQAVWDLPFRPWFLAAACLSVVSIGIWISFLQGHFGGFADDGITPLVWHIHEMLFGFGATVAVAFLLTAAQTWTGKRSLHGGGLIALTLVWLSVRVLLWSPAPGLQLLAIGLQALWWLGSIGYLASMLVRARSRRNYQFIPLLGAMMLLNLGFLLADFNGHTQLALHLARSVILLFGLMVGIVGGRVIPFFTGRGAEHAKVVATPLLDKVLPPVTLAGVIVFFAADLVSLPFTPATLLIAAGVLHLLRLWCWDPRATLRVPLLWSLHASYLALGLGLVAVGASYYTDAIRFSEALHLITVGTIGGMILAMMARVSLGHTGRPLQPHPALSLAFGLILLGALVRVGLPLLGNPAWGWSLAALCWILSFGIFLWHYTPILCAPRKG</sequence>
<evidence type="ECO:0000256" key="1">
    <source>
        <dbReference type="SAM" id="MobiDB-lite"/>
    </source>
</evidence>
<evidence type="ECO:0000313" key="3">
    <source>
        <dbReference type="EMBL" id="NMH66247.1"/>
    </source>
</evidence>
<comment type="caution">
    <text evidence="3">The sequence shown here is derived from an EMBL/GenBank/DDBJ whole genome shotgun (WGS) entry which is preliminary data.</text>
</comment>
<feature type="region of interest" description="Disordered" evidence="1">
    <location>
        <begin position="1"/>
        <end position="29"/>
    </location>
</feature>
<evidence type="ECO:0000313" key="4">
    <source>
        <dbReference type="Proteomes" id="UP000737113"/>
    </source>
</evidence>
<evidence type="ECO:0000256" key="2">
    <source>
        <dbReference type="SAM" id="Phobius"/>
    </source>
</evidence>
<accession>A0A972JM86</accession>
<protein>
    <submittedName>
        <fullName evidence="3">NnrS family protein</fullName>
    </submittedName>
</protein>
<reference evidence="3" key="1">
    <citation type="submission" date="2020-04" db="EMBL/GenBank/DDBJ databases">
        <title>Description of Shewanella salipaludis sp. nov., isolated from a salt marsh.</title>
        <authorList>
            <person name="Park S."/>
            <person name="Yoon J.-H."/>
        </authorList>
    </citation>
    <scope>NUCLEOTIDE SEQUENCE</scope>
    <source>
        <strain evidence="3">SHSM-M6</strain>
    </source>
</reference>
<dbReference type="RefSeq" id="WP_169564965.1">
    <property type="nucleotide sequence ID" value="NZ_JAAXYH010000010.1"/>
</dbReference>
<feature type="compositionally biased region" description="Basic and acidic residues" evidence="1">
    <location>
        <begin position="9"/>
        <end position="20"/>
    </location>
</feature>
<feature type="transmembrane region" description="Helical" evidence="2">
    <location>
        <begin position="287"/>
        <end position="304"/>
    </location>
</feature>
<feature type="transmembrane region" description="Helical" evidence="2">
    <location>
        <begin position="64"/>
        <end position="83"/>
    </location>
</feature>